<dbReference type="AlphaFoldDB" id="A0AAN6G5H7"/>
<feature type="compositionally biased region" description="Basic residues" evidence="1">
    <location>
        <begin position="44"/>
        <end position="56"/>
    </location>
</feature>
<reference evidence="2" key="1">
    <citation type="journal article" date="2023" name="PhytoFront">
        <title>Draft Genome Resources of Seven Strains of Tilletia horrida, Causal Agent of Kernel Smut of Rice.</title>
        <authorList>
            <person name="Khanal S."/>
            <person name="Antony Babu S."/>
            <person name="Zhou X.G."/>
        </authorList>
    </citation>
    <scope>NUCLEOTIDE SEQUENCE</scope>
    <source>
        <strain evidence="2">TX3</strain>
    </source>
</reference>
<keyword evidence="3" id="KW-1185">Reference proteome</keyword>
<feature type="region of interest" description="Disordered" evidence="1">
    <location>
        <begin position="26"/>
        <end position="82"/>
    </location>
</feature>
<gene>
    <name evidence="2" type="ORF">OC842_008051</name>
</gene>
<feature type="non-terminal residue" evidence="2">
    <location>
        <position position="105"/>
    </location>
</feature>
<evidence type="ECO:0000313" key="2">
    <source>
        <dbReference type="EMBL" id="KAK0517628.1"/>
    </source>
</evidence>
<sequence>HQPGQAVPRESEQVHGQGIYRLRLQQGQARRTDQVAHQAQPRLRPPHRHQFGHGRARGPPQAARPQDVARRGHHRQGRRSEGRVCRRVWAAGICGRGAQVCRCRM</sequence>
<protein>
    <submittedName>
        <fullName evidence="2">Uncharacterized protein</fullName>
    </submittedName>
</protein>
<name>A0AAN6G5H7_9BASI</name>
<evidence type="ECO:0000256" key="1">
    <source>
        <dbReference type="SAM" id="MobiDB-lite"/>
    </source>
</evidence>
<evidence type="ECO:0000313" key="3">
    <source>
        <dbReference type="Proteomes" id="UP001176521"/>
    </source>
</evidence>
<proteinExistence type="predicted"/>
<organism evidence="2 3">
    <name type="scientific">Tilletia horrida</name>
    <dbReference type="NCBI Taxonomy" id="155126"/>
    <lineage>
        <taxon>Eukaryota</taxon>
        <taxon>Fungi</taxon>
        <taxon>Dikarya</taxon>
        <taxon>Basidiomycota</taxon>
        <taxon>Ustilaginomycotina</taxon>
        <taxon>Exobasidiomycetes</taxon>
        <taxon>Tilletiales</taxon>
        <taxon>Tilletiaceae</taxon>
        <taxon>Tilletia</taxon>
    </lineage>
</organism>
<accession>A0AAN6G5H7</accession>
<dbReference type="EMBL" id="JAPDMQ010001737">
    <property type="protein sequence ID" value="KAK0517628.1"/>
    <property type="molecule type" value="Genomic_DNA"/>
</dbReference>
<feature type="non-terminal residue" evidence="2">
    <location>
        <position position="1"/>
    </location>
</feature>
<comment type="caution">
    <text evidence="2">The sequence shown here is derived from an EMBL/GenBank/DDBJ whole genome shotgun (WGS) entry which is preliminary data.</text>
</comment>
<dbReference type="Proteomes" id="UP001176521">
    <property type="component" value="Unassembled WGS sequence"/>
</dbReference>